<dbReference type="Gene3D" id="3.40.50.2300">
    <property type="match status" value="1"/>
</dbReference>
<dbReference type="CDD" id="cd17536">
    <property type="entry name" value="REC_YesN-like"/>
    <property type="match status" value="1"/>
</dbReference>
<dbReference type="Gene3D" id="1.10.10.60">
    <property type="entry name" value="Homeodomain-like"/>
    <property type="match status" value="2"/>
</dbReference>
<feature type="modified residue" description="4-aspartylphosphate" evidence="4">
    <location>
        <position position="55"/>
    </location>
</feature>
<dbReference type="InterPro" id="IPR011006">
    <property type="entry name" value="CheY-like_superfamily"/>
</dbReference>
<name>A0ABV1KRW4_9BACL</name>
<dbReference type="Proteomes" id="UP001493487">
    <property type="component" value="Unassembled WGS sequence"/>
</dbReference>
<keyword evidence="3" id="KW-0804">Transcription</keyword>
<dbReference type="InterPro" id="IPR001789">
    <property type="entry name" value="Sig_transdc_resp-reg_receiver"/>
</dbReference>
<dbReference type="InterPro" id="IPR020449">
    <property type="entry name" value="Tscrpt_reg_AraC-type_HTH"/>
</dbReference>
<dbReference type="InterPro" id="IPR018060">
    <property type="entry name" value="HTH_AraC"/>
</dbReference>
<dbReference type="SUPFAM" id="SSF46689">
    <property type="entry name" value="Homeodomain-like"/>
    <property type="match status" value="2"/>
</dbReference>
<dbReference type="RefSeq" id="WP_232185457.1">
    <property type="nucleotide sequence ID" value="NZ_JAIOAP010000005.1"/>
</dbReference>
<proteinExistence type="predicted"/>
<keyword evidence="2" id="KW-0238">DNA-binding</keyword>
<dbReference type="PANTHER" id="PTHR43280:SF27">
    <property type="entry name" value="TRANSCRIPTIONAL REGULATOR MTLR"/>
    <property type="match status" value="1"/>
</dbReference>
<reference evidence="7 8" key="1">
    <citation type="journal article" date="2023" name="Genome Announc.">
        <title>Pan-Genome Analyses of the Genus Cohnella and Proposal of the Novel Species Cohnella silvisoli sp. nov., Isolated from Forest Soil.</title>
        <authorList>
            <person name="Wang C."/>
            <person name="Mao L."/>
            <person name="Bao G."/>
            <person name="Zhu H."/>
        </authorList>
    </citation>
    <scope>NUCLEOTIDE SEQUENCE [LARGE SCALE GENOMIC DNA]</scope>
    <source>
        <strain evidence="7 8">NL03-T5-1</strain>
    </source>
</reference>
<dbReference type="EMBL" id="JASKHM010000005">
    <property type="protein sequence ID" value="MEQ4482742.1"/>
    <property type="molecule type" value="Genomic_DNA"/>
</dbReference>
<dbReference type="PROSITE" id="PS01124">
    <property type="entry name" value="HTH_ARAC_FAMILY_2"/>
    <property type="match status" value="1"/>
</dbReference>
<dbReference type="PROSITE" id="PS50110">
    <property type="entry name" value="RESPONSE_REGULATORY"/>
    <property type="match status" value="1"/>
</dbReference>
<dbReference type="SMART" id="SM00342">
    <property type="entry name" value="HTH_ARAC"/>
    <property type="match status" value="1"/>
</dbReference>
<feature type="domain" description="Response regulatory" evidence="6">
    <location>
        <begin position="3"/>
        <end position="120"/>
    </location>
</feature>
<dbReference type="SMART" id="SM00448">
    <property type="entry name" value="REC"/>
    <property type="match status" value="1"/>
</dbReference>
<keyword evidence="4" id="KW-0597">Phosphoprotein</keyword>
<dbReference type="PRINTS" id="PR00032">
    <property type="entry name" value="HTHARAC"/>
</dbReference>
<dbReference type="PROSITE" id="PS00041">
    <property type="entry name" value="HTH_ARAC_FAMILY_1"/>
    <property type="match status" value="1"/>
</dbReference>
<evidence type="ECO:0000256" key="4">
    <source>
        <dbReference type="PROSITE-ProRule" id="PRU00169"/>
    </source>
</evidence>
<dbReference type="Pfam" id="PF00072">
    <property type="entry name" value="Response_reg"/>
    <property type="match status" value="1"/>
</dbReference>
<dbReference type="Pfam" id="PF12833">
    <property type="entry name" value="HTH_18"/>
    <property type="match status" value="1"/>
</dbReference>
<evidence type="ECO:0000256" key="1">
    <source>
        <dbReference type="ARBA" id="ARBA00023015"/>
    </source>
</evidence>
<accession>A0ABV1KRW4</accession>
<evidence type="ECO:0000259" key="5">
    <source>
        <dbReference type="PROSITE" id="PS01124"/>
    </source>
</evidence>
<evidence type="ECO:0000313" key="7">
    <source>
        <dbReference type="EMBL" id="MEQ4482742.1"/>
    </source>
</evidence>
<feature type="domain" description="HTH araC/xylS-type" evidence="5">
    <location>
        <begin position="440"/>
        <end position="538"/>
    </location>
</feature>
<sequence length="544" mass="62348">MFRLLIVDDVSIIVDSLGELFEENETLEVEVFKAYSAVEALGCLRQTKIDIVLTDIKMPEMTGLELLKEVRMQWPRCKVIFLTSFSDFEYAKEAIASGGFDYILKTDGDDPILEAVERAAASLQEEAMTENLLIRTQQQLKAAVPVLQKELITDIVHGKSMLPGQMMAAFQEVNFPLDQHLEVLPLIARVDEWRESMSPSDKALLIYALQNIVEEYLTDSAHLFALHFEKTKIVWLLQPKLESDHQQQQWENLFRFVFGTLETIQNSCKELLGLPVSFIAGRYPVSWQDLSVQVHHMRSRLGWGLGLHREMLMTDEQLDYYSEASGNSMNAAGREFRFDHLSELYYDLENNQRELFFARLEQLMNAVSTGPAVAQNQYIVYHALCSIFLTYSDRYCIDLDVLAPDPESWQEIVAFFSTAAHRIFDGKSAEQSGQTQAVVMKINQYIVRNLNGDNSLIRLGEYVNLNPSYLSRLYKEATGKALSDYIAEIRIQAAVRLLRDKELKIGEIATEIGYQSSLAFYRFFKNKMNMTPQEYRQSLNLPPV</sequence>
<evidence type="ECO:0000256" key="2">
    <source>
        <dbReference type="ARBA" id="ARBA00023125"/>
    </source>
</evidence>
<dbReference type="InterPro" id="IPR018062">
    <property type="entry name" value="HTH_AraC-typ_CS"/>
</dbReference>
<dbReference type="SUPFAM" id="SSF52172">
    <property type="entry name" value="CheY-like"/>
    <property type="match status" value="1"/>
</dbReference>
<gene>
    <name evidence="7" type="ORF">QJS35_10075</name>
</gene>
<organism evidence="7 8">
    <name type="scientific">Cohnella silvisoli</name>
    <dbReference type="NCBI Taxonomy" id="2873699"/>
    <lineage>
        <taxon>Bacteria</taxon>
        <taxon>Bacillati</taxon>
        <taxon>Bacillota</taxon>
        <taxon>Bacilli</taxon>
        <taxon>Bacillales</taxon>
        <taxon>Paenibacillaceae</taxon>
        <taxon>Cohnella</taxon>
    </lineage>
</organism>
<dbReference type="InterPro" id="IPR009057">
    <property type="entry name" value="Homeodomain-like_sf"/>
</dbReference>
<evidence type="ECO:0000259" key="6">
    <source>
        <dbReference type="PROSITE" id="PS50110"/>
    </source>
</evidence>
<protein>
    <submittedName>
        <fullName evidence="7">Response regulator</fullName>
    </submittedName>
</protein>
<comment type="caution">
    <text evidence="7">The sequence shown here is derived from an EMBL/GenBank/DDBJ whole genome shotgun (WGS) entry which is preliminary data.</text>
</comment>
<keyword evidence="1" id="KW-0805">Transcription regulation</keyword>
<dbReference type="PANTHER" id="PTHR43280">
    <property type="entry name" value="ARAC-FAMILY TRANSCRIPTIONAL REGULATOR"/>
    <property type="match status" value="1"/>
</dbReference>
<evidence type="ECO:0000256" key="3">
    <source>
        <dbReference type="ARBA" id="ARBA00023163"/>
    </source>
</evidence>
<evidence type="ECO:0000313" key="8">
    <source>
        <dbReference type="Proteomes" id="UP001493487"/>
    </source>
</evidence>
<keyword evidence="8" id="KW-1185">Reference proteome</keyword>